<reference evidence="1" key="1">
    <citation type="submission" date="2015-07" db="EMBL/GenBank/DDBJ databases">
        <title>MeaNS - Measles Nucleotide Surveillance Program.</title>
        <authorList>
            <person name="Tran T."/>
            <person name="Druce J."/>
        </authorList>
    </citation>
    <scope>NUCLEOTIDE SEQUENCE</scope>
    <source>
        <strain evidence="1">UCB-OBI-ISO-001</strain>
        <tissue evidence="1">Gonad</tissue>
    </source>
</reference>
<proteinExistence type="predicted"/>
<evidence type="ECO:0000313" key="1">
    <source>
        <dbReference type="EMBL" id="KOF71406.1"/>
    </source>
</evidence>
<dbReference type="OrthoDB" id="6146826at2759"/>
<gene>
    <name evidence="1" type="ORF">OCBIM_22001105mg</name>
</gene>
<dbReference type="AlphaFoldDB" id="A0A0L8G304"/>
<name>A0A0L8G304_OCTBM</name>
<accession>A0A0L8G304</accession>
<sequence>MADSNFIIVTGDSSWGQHNDNLHDIYRDYGYDSRNEKDEGLLEFCDTWDLTICKTYFKKGTNYLITYQSGKYRSQSQTDYIPGRKRDREAVVSTGTFPGKECMMQHRLVDGGFRVRATQKQNVKEDMETKRSYNWD</sequence>
<dbReference type="InterPro" id="IPR036691">
    <property type="entry name" value="Endo/exonu/phosph_ase_sf"/>
</dbReference>
<organism evidence="1">
    <name type="scientific">Octopus bimaculoides</name>
    <name type="common">California two-spotted octopus</name>
    <dbReference type="NCBI Taxonomy" id="37653"/>
    <lineage>
        <taxon>Eukaryota</taxon>
        <taxon>Metazoa</taxon>
        <taxon>Spiralia</taxon>
        <taxon>Lophotrochozoa</taxon>
        <taxon>Mollusca</taxon>
        <taxon>Cephalopoda</taxon>
        <taxon>Coleoidea</taxon>
        <taxon>Octopodiformes</taxon>
        <taxon>Octopoda</taxon>
        <taxon>Incirrata</taxon>
        <taxon>Octopodidae</taxon>
        <taxon>Octopus</taxon>
    </lineage>
</organism>
<dbReference type="EMBL" id="KQ424182">
    <property type="protein sequence ID" value="KOF71406.1"/>
    <property type="molecule type" value="Genomic_DNA"/>
</dbReference>
<protein>
    <submittedName>
        <fullName evidence="1">Uncharacterized protein</fullName>
    </submittedName>
</protein>
<dbReference type="Gene3D" id="3.60.10.10">
    <property type="entry name" value="Endonuclease/exonuclease/phosphatase"/>
    <property type="match status" value="1"/>
</dbReference>